<evidence type="ECO:0000259" key="3">
    <source>
        <dbReference type="SMART" id="SM00974"/>
    </source>
</evidence>
<evidence type="ECO:0000256" key="1">
    <source>
        <dbReference type="SAM" id="Coils"/>
    </source>
</evidence>
<sequence length="570" mass="63843">MTTPANWFADPTGRNEMRYWNGDQWTEHVSNRGAVARDPIELSEAQGDADRANSEDVAGTGAEVELTADVTPGLAQAEARQESSALEPQERRGPKSEEPQFSRETDPAKPATDESLPDLTQSEDREEGETDTTIPRPTVLDTSPTFFNAKAVAQTALDELRTLFDRAQRMSETLSTQSRAIARFGLEDVVEREAQIDSLRSELTQIEDDLARLRSQVAAAEKELVATRQQVEMQSLGLFDFEHPAESSAVLADELARLRAEIRQMNKIGHATTMNENWTVNGSAAEGKKMSKGIARLMLRAYNAEAENCIKTVKAGNLHTAQARLQKAVEAVHKNGVIIGLEITHKFHKLRLEELALASQHLQTVQAERELERERKAELREQAKAAAELKREHDRLEKERSHYLNSIAALEAKGDAEGAERLRGELASIDRAIDDVDYRAANIRAGYVYVISNLGAFGEELVKIGMTRRLDPMDRVRELGDASVPFQFDVHALFFSKDAVAVEAMLHRHFADQRINKINARKEFFRVKPAAVLEVLKDNDVEVIEFDPEQKAEQFRLSWPDMALEADRTI</sequence>
<feature type="domain" description="Bacteriophage T5 Orf172 DNA-binding" evidence="3">
    <location>
        <begin position="456"/>
        <end position="539"/>
    </location>
</feature>
<accession>A0ABY5KJL7</accession>
<dbReference type="Pfam" id="PF10708">
    <property type="entry name" value="DUF2510"/>
    <property type="match status" value="1"/>
</dbReference>
<dbReference type="Proteomes" id="UP001315860">
    <property type="component" value="Chromosome"/>
</dbReference>
<dbReference type="SMART" id="SM00974">
    <property type="entry name" value="T5orf172"/>
    <property type="match status" value="1"/>
</dbReference>
<reference evidence="4 5" key="1">
    <citation type="submission" date="2022-07" db="EMBL/GenBank/DDBJ databases">
        <title>Novel species in genus Aeromicrobium.</title>
        <authorList>
            <person name="Ye L."/>
        </authorList>
    </citation>
    <scope>NUCLEOTIDE SEQUENCE [LARGE SCALE GENOMIC DNA]</scope>
    <source>
        <strain evidence="5">zg-Y50</strain>
    </source>
</reference>
<gene>
    <name evidence="4" type="ORF">NP095_07625</name>
</gene>
<dbReference type="RefSeq" id="WP_232416506.1">
    <property type="nucleotide sequence ID" value="NZ_CP101990.1"/>
</dbReference>
<keyword evidence="1" id="KW-0175">Coiled coil</keyword>
<evidence type="ECO:0000313" key="4">
    <source>
        <dbReference type="EMBL" id="UUI69954.1"/>
    </source>
</evidence>
<feature type="compositionally biased region" description="Polar residues" evidence="2">
    <location>
        <begin position="131"/>
        <end position="142"/>
    </location>
</feature>
<dbReference type="InterPro" id="IPR025280">
    <property type="entry name" value="SNIPE"/>
</dbReference>
<proteinExistence type="predicted"/>
<evidence type="ECO:0000313" key="5">
    <source>
        <dbReference type="Proteomes" id="UP001315860"/>
    </source>
</evidence>
<dbReference type="EMBL" id="CP101990">
    <property type="protein sequence ID" value="UUI69954.1"/>
    <property type="molecule type" value="Genomic_DNA"/>
</dbReference>
<dbReference type="Pfam" id="PF13250">
    <property type="entry name" value="SNIPE"/>
    <property type="match status" value="1"/>
</dbReference>
<feature type="region of interest" description="Disordered" evidence="2">
    <location>
        <begin position="30"/>
        <end position="142"/>
    </location>
</feature>
<keyword evidence="5" id="KW-1185">Reference proteome</keyword>
<protein>
    <submittedName>
        <fullName evidence="4">DUF4041 domain-containing protein</fullName>
    </submittedName>
</protein>
<feature type="coiled-coil region" evidence="1">
    <location>
        <begin position="189"/>
        <end position="268"/>
    </location>
</feature>
<name>A0ABY5KJL7_9ACTN</name>
<dbReference type="Pfam" id="PF13455">
    <property type="entry name" value="MUG113"/>
    <property type="match status" value="1"/>
</dbReference>
<dbReference type="InterPro" id="IPR018306">
    <property type="entry name" value="Phage_T5_Orf172_DNA-bd"/>
</dbReference>
<organism evidence="4 5">
    <name type="scientific">Aeromicrobium duanguangcaii</name>
    <dbReference type="NCBI Taxonomy" id="2968086"/>
    <lineage>
        <taxon>Bacteria</taxon>
        <taxon>Bacillati</taxon>
        <taxon>Actinomycetota</taxon>
        <taxon>Actinomycetes</taxon>
        <taxon>Propionibacteriales</taxon>
        <taxon>Nocardioidaceae</taxon>
        <taxon>Aeromicrobium</taxon>
    </lineage>
</organism>
<feature type="coiled-coil region" evidence="1">
    <location>
        <begin position="362"/>
        <end position="413"/>
    </location>
</feature>
<dbReference type="InterPro" id="IPR018929">
    <property type="entry name" value="DUF2510"/>
</dbReference>
<feature type="compositionally biased region" description="Basic and acidic residues" evidence="2">
    <location>
        <begin position="88"/>
        <end position="107"/>
    </location>
</feature>
<evidence type="ECO:0000256" key="2">
    <source>
        <dbReference type="SAM" id="MobiDB-lite"/>
    </source>
</evidence>